<accession>A0ACB9FKM2</accession>
<evidence type="ECO:0000313" key="2">
    <source>
        <dbReference type="Proteomes" id="UP001055879"/>
    </source>
</evidence>
<reference evidence="1 2" key="2">
    <citation type="journal article" date="2022" name="Mol. Ecol. Resour.">
        <title>The genomes of chicory, endive, great burdock and yacon provide insights into Asteraceae paleo-polyploidization history and plant inulin production.</title>
        <authorList>
            <person name="Fan W."/>
            <person name="Wang S."/>
            <person name="Wang H."/>
            <person name="Wang A."/>
            <person name="Jiang F."/>
            <person name="Liu H."/>
            <person name="Zhao H."/>
            <person name="Xu D."/>
            <person name="Zhang Y."/>
        </authorList>
    </citation>
    <scope>NUCLEOTIDE SEQUENCE [LARGE SCALE GENOMIC DNA]</scope>
    <source>
        <strain evidence="2">cv. Niubang</strain>
    </source>
</reference>
<protein>
    <submittedName>
        <fullName evidence="1">Uncharacterized protein</fullName>
    </submittedName>
</protein>
<dbReference type="Proteomes" id="UP001055879">
    <property type="component" value="Linkage Group LG01"/>
</dbReference>
<evidence type="ECO:0000313" key="1">
    <source>
        <dbReference type="EMBL" id="KAI3771707.1"/>
    </source>
</evidence>
<sequence>MHKLAAANNDKSRKEDSSKYRRGGNGTKDLSNVASHNGRLNEIIEVEDSFVHVYSTASMKKRMEKSLITEAVDLSHMRNIGSFPDAEGFLDVKIKYLGGMFILLYFLDSKGPKGVLDNEFPWKN</sequence>
<gene>
    <name evidence="1" type="ORF">L6452_02874</name>
</gene>
<keyword evidence="2" id="KW-1185">Reference proteome</keyword>
<organism evidence="1 2">
    <name type="scientific">Arctium lappa</name>
    <name type="common">Greater burdock</name>
    <name type="synonym">Lappa major</name>
    <dbReference type="NCBI Taxonomy" id="4217"/>
    <lineage>
        <taxon>Eukaryota</taxon>
        <taxon>Viridiplantae</taxon>
        <taxon>Streptophyta</taxon>
        <taxon>Embryophyta</taxon>
        <taxon>Tracheophyta</taxon>
        <taxon>Spermatophyta</taxon>
        <taxon>Magnoliopsida</taxon>
        <taxon>eudicotyledons</taxon>
        <taxon>Gunneridae</taxon>
        <taxon>Pentapetalae</taxon>
        <taxon>asterids</taxon>
        <taxon>campanulids</taxon>
        <taxon>Asterales</taxon>
        <taxon>Asteraceae</taxon>
        <taxon>Carduoideae</taxon>
        <taxon>Cardueae</taxon>
        <taxon>Arctiinae</taxon>
        <taxon>Arctium</taxon>
    </lineage>
</organism>
<dbReference type="EMBL" id="CM042047">
    <property type="protein sequence ID" value="KAI3771707.1"/>
    <property type="molecule type" value="Genomic_DNA"/>
</dbReference>
<reference evidence="2" key="1">
    <citation type="journal article" date="2022" name="Mol. Ecol. Resour.">
        <title>The genomes of chicory, endive, great burdock and yacon provide insights into Asteraceae palaeo-polyploidization history and plant inulin production.</title>
        <authorList>
            <person name="Fan W."/>
            <person name="Wang S."/>
            <person name="Wang H."/>
            <person name="Wang A."/>
            <person name="Jiang F."/>
            <person name="Liu H."/>
            <person name="Zhao H."/>
            <person name="Xu D."/>
            <person name="Zhang Y."/>
        </authorList>
    </citation>
    <scope>NUCLEOTIDE SEQUENCE [LARGE SCALE GENOMIC DNA]</scope>
    <source>
        <strain evidence="2">cv. Niubang</strain>
    </source>
</reference>
<proteinExistence type="predicted"/>
<name>A0ACB9FKM2_ARCLA</name>
<comment type="caution">
    <text evidence="1">The sequence shown here is derived from an EMBL/GenBank/DDBJ whole genome shotgun (WGS) entry which is preliminary data.</text>
</comment>